<protein>
    <submittedName>
        <fullName evidence="3">Transcriptional regulator</fullName>
    </submittedName>
</protein>
<feature type="region of interest" description="Disordered" evidence="1">
    <location>
        <begin position="299"/>
        <end position="325"/>
    </location>
</feature>
<dbReference type="InterPro" id="IPR018247">
    <property type="entry name" value="EF_Hand_1_Ca_BS"/>
</dbReference>
<dbReference type="CDD" id="cd00093">
    <property type="entry name" value="HTH_XRE"/>
    <property type="match status" value="1"/>
</dbReference>
<reference evidence="3 4" key="2">
    <citation type="journal article" date="2021" name="Int. J. Syst. Evol. Microbiol.">
        <title>Isolation and Polyphasic Characterization of Desulfuromonas versatilis sp. Nov., an Electrogenic Bacteria Capable of Versatile Metabolism Isolated from a Graphene Oxide-Reducing Enrichment Culture.</title>
        <authorList>
            <person name="Xie L."/>
            <person name="Yoshida N."/>
            <person name="Ishii S."/>
            <person name="Meng L."/>
        </authorList>
    </citation>
    <scope>NUCLEOTIDE SEQUENCE [LARGE SCALE GENOMIC DNA]</scope>
    <source>
        <strain evidence="3 4">NIT-T3</strain>
    </source>
</reference>
<dbReference type="EMBL" id="AP024355">
    <property type="protein sequence ID" value="BCR05722.1"/>
    <property type="molecule type" value="Genomic_DNA"/>
</dbReference>
<sequence>MENELSPTVSLDGNAVRRIREEKKLTQLYVAKVVGVTTDTISRWENNRTPSVKRDNILRLAEALEVDIAEILEPAPAEEPEGAAEPPAPGRRRRLSLPLLLFVAGALAVLLFALPDDPQVVEVEFPAERWLSSFAAPGSVIPVQVKLGPEAQEHGFILREHFPPGWVLIEAFPPASSLDNETGTARWIVKPSKAPPRISYLVKVPPETPLESEALFSGEVVAKAGSDAPFPVSGISRVEVQPYLWADVDGDGRVDDGEMLQASVIVEEMAGVHLDWSGLEKIWDAGSYRWEKDQHSFVPVRQPVEEPASEPVAEEPKPAWPDEPR</sequence>
<feature type="domain" description="HTH cro/C1-type" evidence="2">
    <location>
        <begin position="16"/>
        <end position="71"/>
    </location>
</feature>
<evidence type="ECO:0000313" key="3">
    <source>
        <dbReference type="EMBL" id="BCR05722.1"/>
    </source>
</evidence>
<dbReference type="InterPro" id="IPR010982">
    <property type="entry name" value="Lambda_DNA-bd_dom_sf"/>
</dbReference>
<dbReference type="SUPFAM" id="SSF47413">
    <property type="entry name" value="lambda repressor-like DNA-binding domains"/>
    <property type="match status" value="1"/>
</dbReference>
<reference evidence="3 4" key="1">
    <citation type="journal article" date="2016" name="C (Basel)">
        <title>Selective Growth of and Electricity Production by Marine Exoelectrogenic Bacteria in Self-Aggregated Hydrogel of Microbially Reduced Graphene Oxide.</title>
        <authorList>
            <person name="Yoshida N."/>
            <person name="Goto Y."/>
            <person name="Miyata Y."/>
        </authorList>
    </citation>
    <scope>NUCLEOTIDE SEQUENCE [LARGE SCALE GENOMIC DNA]</scope>
    <source>
        <strain evidence="3 4">NIT-T3</strain>
    </source>
</reference>
<gene>
    <name evidence="3" type="ORF">DESUT3_27910</name>
</gene>
<organism evidence="3 4">
    <name type="scientific">Desulfuromonas versatilis</name>
    <dbReference type="NCBI Taxonomy" id="2802975"/>
    <lineage>
        <taxon>Bacteria</taxon>
        <taxon>Pseudomonadati</taxon>
        <taxon>Thermodesulfobacteriota</taxon>
        <taxon>Desulfuromonadia</taxon>
        <taxon>Desulfuromonadales</taxon>
        <taxon>Desulfuromonadaceae</taxon>
        <taxon>Desulfuromonas</taxon>
    </lineage>
</organism>
<evidence type="ECO:0000256" key="1">
    <source>
        <dbReference type="SAM" id="MobiDB-lite"/>
    </source>
</evidence>
<dbReference type="RefSeq" id="WP_221249128.1">
    <property type="nucleotide sequence ID" value="NZ_AP024355.1"/>
</dbReference>
<dbReference type="Gene3D" id="1.10.260.40">
    <property type="entry name" value="lambda repressor-like DNA-binding domains"/>
    <property type="match status" value="1"/>
</dbReference>
<evidence type="ECO:0000259" key="2">
    <source>
        <dbReference type="PROSITE" id="PS50943"/>
    </source>
</evidence>
<dbReference type="InterPro" id="IPR001387">
    <property type="entry name" value="Cro/C1-type_HTH"/>
</dbReference>
<feature type="compositionally biased region" description="Basic and acidic residues" evidence="1">
    <location>
        <begin position="314"/>
        <end position="325"/>
    </location>
</feature>
<name>A0ABM8HUP4_9BACT</name>
<dbReference type="Pfam" id="PF01381">
    <property type="entry name" value="HTH_3"/>
    <property type="match status" value="1"/>
</dbReference>
<dbReference type="PROSITE" id="PS00018">
    <property type="entry name" value="EF_HAND_1"/>
    <property type="match status" value="1"/>
</dbReference>
<accession>A0ABM8HUP4</accession>
<proteinExistence type="predicted"/>
<dbReference type="PROSITE" id="PS50943">
    <property type="entry name" value="HTH_CROC1"/>
    <property type="match status" value="1"/>
</dbReference>
<dbReference type="SMART" id="SM00530">
    <property type="entry name" value="HTH_XRE"/>
    <property type="match status" value="1"/>
</dbReference>
<evidence type="ECO:0000313" key="4">
    <source>
        <dbReference type="Proteomes" id="UP001319827"/>
    </source>
</evidence>
<keyword evidence="4" id="KW-1185">Reference proteome</keyword>
<dbReference type="Proteomes" id="UP001319827">
    <property type="component" value="Chromosome"/>
</dbReference>